<evidence type="ECO:0000313" key="1">
    <source>
        <dbReference type="EMBL" id="SOH03380.1"/>
    </source>
</evidence>
<proteinExistence type="predicted"/>
<name>A0A2C9CCG4_KUEST</name>
<gene>
    <name evidence="1" type="ORF">KSMBR1_0869</name>
</gene>
<accession>A0A2C9CCG4</accession>
<sequence>MTNKEIWAELAHKIKELFRVKLNEFRTEDFVAVSDLLGFHAYKKADTGERLKPIADYVLPEIIGTNLNHAVEAYEWQTHTPMTEDGTIVSGFWDREKEKEPPAGYEMDPERRFLRKSGFR</sequence>
<dbReference type="Proteomes" id="UP000221734">
    <property type="component" value="Chromosome Kuenenia_stuttgartiensis_MBR1"/>
</dbReference>
<protein>
    <submittedName>
        <fullName evidence="1">Uncharacterized protein</fullName>
    </submittedName>
</protein>
<organism evidence="1 2">
    <name type="scientific">Kuenenia stuttgartiensis</name>
    <dbReference type="NCBI Taxonomy" id="174633"/>
    <lineage>
        <taxon>Bacteria</taxon>
        <taxon>Pseudomonadati</taxon>
        <taxon>Planctomycetota</taxon>
        <taxon>Candidatus Brocadiia</taxon>
        <taxon>Candidatus Brocadiales</taxon>
        <taxon>Candidatus Brocadiaceae</taxon>
        <taxon>Candidatus Kuenenia</taxon>
    </lineage>
</organism>
<reference evidence="2" key="1">
    <citation type="submission" date="2017-10" db="EMBL/GenBank/DDBJ databases">
        <authorList>
            <person name="Frank J."/>
        </authorList>
    </citation>
    <scope>NUCLEOTIDE SEQUENCE [LARGE SCALE GENOMIC DNA]</scope>
</reference>
<dbReference type="AlphaFoldDB" id="A0A2C9CCG4"/>
<dbReference type="KEGG" id="kst:KSMBR1_0869"/>
<dbReference type="EMBL" id="LT934425">
    <property type="protein sequence ID" value="SOH03380.1"/>
    <property type="molecule type" value="Genomic_DNA"/>
</dbReference>
<evidence type="ECO:0000313" key="2">
    <source>
        <dbReference type="Proteomes" id="UP000221734"/>
    </source>
</evidence>
<keyword evidence="2" id="KW-1185">Reference proteome</keyword>
<dbReference type="RefSeq" id="WP_157820382.1">
    <property type="nucleotide sequence ID" value="NZ_LT934425.1"/>
</dbReference>
<dbReference type="OrthoDB" id="9857653at2"/>